<sequence>MDAEDKIRAFLPQLDDLVTEGLVVMDQVEVIHYLDRPVQQASLDATGTGGAFPPHP</sequence>
<proteinExistence type="predicted"/>
<keyword evidence="2" id="KW-1185">Reference proteome</keyword>
<dbReference type="InterPro" id="IPR003793">
    <property type="entry name" value="UPF0166"/>
</dbReference>
<dbReference type="RefSeq" id="WP_379572557.1">
    <property type="nucleotide sequence ID" value="NZ_JBHUFV010000020.1"/>
</dbReference>
<organism evidence="1 2">
    <name type="scientific">Nonomuraea mangrovi</name>
    <dbReference type="NCBI Taxonomy" id="2316207"/>
    <lineage>
        <taxon>Bacteria</taxon>
        <taxon>Bacillati</taxon>
        <taxon>Actinomycetota</taxon>
        <taxon>Actinomycetes</taxon>
        <taxon>Streptosporangiales</taxon>
        <taxon>Streptosporangiaceae</taxon>
        <taxon>Nonomuraea</taxon>
    </lineage>
</organism>
<gene>
    <name evidence="1" type="ORF">ACFSKW_12575</name>
</gene>
<dbReference type="Pfam" id="PF02641">
    <property type="entry name" value="DUF190"/>
    <property type="match status" value="1"/>
</dbReference>
<dbReference type="EMBL" id="JBHUFV010000020">
    <property type="protein sequence ID" value="MFD1932310.1"/>
    <property type="molecule type" value="Genomic_DNA"/>
</dbReference>
<dbReference type="Proteomes" id="UP001597368">
    <property type="component" value="Unassembled WGS sequence"/>
</dbReference>
<dbReference type="InterPro" id="IPR015867">
    <property type="entry name" value="N-reg_PII/ATP_PRibTrfase_C"/>
</dbReference>
<comment type="caution">
    <text evidence="1">The sequence shown here is derived from an EMBL/GenBank/DDBJ whole genome shotgun (WGS) entry which is preliminary data.</text>
</comment>
<evidence type="ECO:0000313" key="1">
    <source>
        <dbReference type="EMBL" id="MFD1932310.1"/>
    </source>
</evidence>
<protein>
    <submittedName>
        <fullName evidence="1">DUF190 domain-containing protein</fullName>
    </submittedName>
</protein>
<evidence type="ECO:0000313" key="2">
    <source>
        <dbReference type="Proteomes" id="UP001597368"/>
    </source>
</evidence>
<name>A0ABW4STQ6_9ACTN</name>
<reference evidence="2" key="1">
    <citation type="journal article" date="2019" name="Int. J. Syst. Evol. Microbiol.">
        <title>The Global Catalogue of Microorganisms (GCM) 10K type strain sequencing project: providing services to taxonomists for standard genome sequencing and annotation.</title>
        <authorList>
            <consortium name="The Broad Institute Genomics Platform"/>
            <consortium name="The Broad Institute Genome Sequencing Center for Infectious Disease"/>
            <person name="Wu L."/>
            <person name="Ma J."/>
        </authorList>
    </citation>
    <scope>NUCLEOTIDE SEQUENCE [LARGE SCALE GENOMIC DNA]</scope>
    <source>
        <strain evidence="2">ICMP 6774ER</strain>
    </source>
</reference>
<accession>A0ABW4STQ6</accession>
<dbReference type="Gene3D" id="3.30.70.120">
    <property type="match status" value="1"/>
</dbReference>